<proteinExistence type="predicted"/>
<comment type="caution">
    <text evidence="2">The sequence shown here is derived from an EMBL/GenBank/DDBJ whole genome shotgun (WGS) entry which is preliminary data.</text>
</comment>
<organism evidence="2 3">
    <name type="scientific">Pleurodeles waltl</name>
    <name type="common">Iberian ribbed newt</name>
    <dbReference type="NCBI Taxonomy" id="8319"/>
    <lineage>
        <taxon>Eukaryota</taxon>
        <taxon>Metazoa</taxon>
        <taxon>Chordata</taxon>
        <taxon>Craniata</taxon>
        <taxon>Vertebrata</taxon>
        <taxon>Euteleostomi</taxon>
        <taxon>Amphibia</taxon>
        <taxon>Batrachia</taxon>
        <taxon>Caudata</taxon>
        <taxon>Salamandroidea</taxon>
        <taxon>Salamandridae</taxon>
        <taxon>Pleurodelinae</taxon>
        <taxon>Pleurodeles</taxon>
    </lineage>
</organism>
<sequence length="141" mass="15050">MASAVERRTLGDAPVSLAERRRSYGARRDTRPTDSGVGTLAAAGRAALPGHQEHRWIPKEGQSPLTSNPEGPLKTTRDRWTLKAWEGPHWPRSIPAAQGERPHCPRIGLGGVDVAGPGRPCVGTIGAPRNSCCTTTRGEDS</sequence>
<dbReference type="AlphaFoldDB" id="A0AAV7TMZ0"/>
<accession>A0AAV7TMZ0</accession>
<evidence type="ECO:0000256" key="1">
    <source>
        <dbReference type="SAM" id="MobiDB-lite"/>
    </source>
</evidence>
<name>A0AAV7TMZ0_PLEWA</name>
<feature type="compositionally biased region" description="Basic and acidic residues" evidence="1">
    <location>
        <begin position="18"/>
        <end position="32"/>
    </location>
</feature>
<dbReference type="Proteomes" id="UP001066276">
    <property type="component" value="Chromosome 3_2"/>
</dbReference>
<reference evidence="2" key="1">
    <citation type="journal article" date="2022" name="bioRxiv">
        <title>Sequencing and chromosome-scale assembly of the giantPleurodeles waltlgenome.</title>
        <authorList>
            <person name="Brown T."/>
            <person name="Elewa A."/>
            <person name="Iarovenko S."/>
            <person name="Subramanian E."/>
            <person name="Araus A.J."/>
            <person name="Petzold A."/>
            <person name="Susuki M."/>
            <person name="Suzuki K.-i.T."/>
            <person name="Hayashi T."/>
            <person name="Toyoda A."/>
            <person name="Oliveira C."/>
            <person name="Osipova E."/>
            <person name="Leigh N.D."/>
            <person name="Simon A."/>
            <person name="Yun M.H."/>
        </authorList>
    </citation>
    <scope>NUCLEOTIDE SEQUENCE</scope>
    <source>
        <strain evidence="2">20211129_DDA</strain>
        <tissue evidence="2">Liver</tissue>
    </source>
</reference>
<dbReference type="EMBL" id="JANPWB010000006">
    <property type="protein sequence ID" value="KAJ1177551.1"/>
    <property type="molecule type" value="Genomic_DNA"/>
</dbReference>
<feature type="compositionally biased region" description="Basic and acidic residues" evidence="1">
    <location>
        <begin position="1"/>
        <end position="10"/>
    </location>
</feature>
<evidence type="ECO:0000313" key="2">
    <source>
        <dbReference type="EMBL" id="KAJ1177551.1"/>
    </source>
</evidence>
<gene>
    <name evidence="2" type="ORF">NDU88_002806</name>
</gene>
<evidence type="ECO:0000313" key="3">
    <source>
        <dbReference type="Proteomes" id="UP001066276"/>
    </source>
</evidence>
<keyword evidence="3" id="KW-1185">Reference proteome</keyword>
<protein>
    <submittedName>
        <fullName evidence="2">Uncharacterized protein</fullName>
    </submittedName>
</protein>
<feature type="region of interest" description="Disordered" evidence="1">
    <location>
        <begin position="1"/>
        <end position="76"/>
    </location>
</feature>